<dbReference type="RefSeq" id="WP_069213862.1">
    <property type="nucleotide sequence ID" value="NZ_CP016378.1"/>
</dbReference>
<dbReference type="EMBL" id="MPOG01000004">
    <property type="protein sequence ID" value="OOH97489.1"/>
    <property type="molecule type" value="Genomic_DNA"/>
</dbReference>
<proteinExistence type="predicted"/>
<protein>
    <submittedName>
        <fullName evidence="1">Uncharacterized protein</fullName>
    </submittedName>
</protein>
<sequence length="152" mass="17679">MNTSFLNTNTKLIKLFLFFSFIIFSFTSCEKRDDTAPFNPPEWIKGEWSANDGVKYQFSEHDFILTVGSSRFSYGFVNGNKSMVNVIKSTSSEYIFEIINYDISDTFNPPGSQNNRSNLWQKTPSRKLYFKFTRNSNNSISEKNNMFFRTGL</sequence>
<dbReference type="AlphaFoldDB" id="A0A1V3U3H6"/>
<accession>A0A1V3U3H6</accession>
<dbReference type="eggNOG" id="ENOG502ZZKR">
    <property type="taxonomic scope" value="Bacteria"/>
</dbReference>
<name>A0A1V3U3H6_ELIME</name>
<reference evidence="1 2" key="1">
    <citation type="submission" date="2016-11" db="EMBL/GenBank/DDBJ databases">
        <title>Genome sequence and comparative genomic analysis of clinical strain Elizabethkingia meningoseptica 61421 PRCM.</title>
        <authorList>
            <person name="Wang M."/>
            <person name="Hu S."/>
            <person name="Cao L."/>
            <person name="Jiang T."/>
            <person name="Zhou Y."/>
            <person name="Ming D."/>
        </authorList>
    </citation>
    <scope>NUCLEOTIDE SEQUENCE [LARGE SCALE GENOMIC DNA]</scope>
    <source>
        <strain evidence="1 2">61421 PRCM</strain>
    </source>
</reference>
<keyword evidence="2" id="KW-1185">Reference proteome</keyword>
<dbReference type="OrthoDB" id="1151192at2"/>
<comment type="caution">
    <text evidence="1">The sequence shown here is derived from an EMBL/GenBank/DDBJ whole genome shotgun (WGS) entry which is preliminary data.</text>
</comment>
<organism evidence="1 2">
    <name type="scientific">Elizabethkingia meningoseptica</name>
    <name type="common">Chryseobacterium meningosepticum</name>
    <dbReference type="NCBI Taxonomy" id="238"/>
    <lineage>
        <taxon>Bacteria</taxon>
        <taxon>Pseudomonadati</taxon>
        <taxon>Bacteroidota</taxon>
        <taxon>Flavobacteriia</taxon>
        <taxon>Flavobacteriales</taxon>
        <taxon>Weeksellaceae</taxon>
        <taxon>Elizabethkingia</taxon>
    </lineage>
</organism>
<gene>
    <name evidence="1" type="ORF">BMF97_04025</name>
</gene>
<dbReference type="Proteomes" id="UP000188947">
    <property type="component" value="Unassembled WGS sequence"/>
</dbReference>
<evidence type="ECO:0000313" key="1">
    <source>
        <dbReference type="EMBL" id="OOH97489.1"/>
    </source>
</evidence>
<evidence type="ECO:0000313" key="2">
    <source>
        <dbReference type="Proteomes" id="UP000188947"/>
    </source>
</evidence>